<dbReference type="Proteomes" id="UP001642487">
    <property type="component" value="Chromosome 9"/>
</dbReference>
<evidence type="ECO:0000313" key="2">
    <source>
        <dbReference type="Proteomes" id="UP001642487"/>
    </source>
</evidence>
<gene>
    <name evidence="1" type="ORF">CITCOLO1_LOCUS21783</name>
</gene>
<organism evidence="1 2">
    <name type="scientific">Citrullus colocynthis</name>
    <name type="common">colocynth</name>
    <dbReference type="NCBI Taxonomy" id="252529"/>
    <lineage>
        <taxon>Eukaryota</taxon>
        <taxon>Viridiplantae</taxon>
        <taxon>Streptophyta</taxon>
        <taxon>Embryophyta</taxon>
        <taxon>Tracheophyta</taxon>
        <taxon>Spermatophyta</taxon>
        <taxon>Magnoliopsida</taxon>
        <taxon>eudicotyledons</taxon>
        <taxon>Gunneridae</taxon>
        <taxon>Pentapetalae</taxon>
        <taxon>rosids</taxon>
        <taxon>fabids</taxon>
        <taxon>Cucurbitales</taxon>
        <taxon>Cucurbitaceae</taxon>
        <taxon>Benincaseae</taxon>
        <taxon>Citrullus</taxon>
    </lineage>
</organism>
<keyword evidence="2" id="KW-1185">Reference proteome</keyword>
<sequence length="98" mass="10385">MSIEGSKDKLYCRNPSGHPSDLDLIRLLVCRRGSSSSFAVRGSSSSSIVCGSSSSFVVRGSSHSSAVPGSRRSSASRAAVSSCYRRLRLLPSCLCYCC</sequence>
<proteinExistence type="predicted"/>
<name>A0ABP0ZB96_9ROSI</name>
<evidence type="ECO:0000313" key="1">
    <source>
        <dbReference type="EMBL" id="CAK9329337.1"/>
    </source>
</evidence>
<dbReference type="EMBL" id="OZ021743">
    <property type="protein sequence ID" value="CAK9329337.1"/>
    <property type="molecule type" value="Genomic_DNA"/>
</dbReference>
<protein>
    <submittedName>
        <fullName evidence="1">Uncharacterized protein</fullName>
    </submittedName>
</protein>
<accession>A0ABP0ZB96</accession>
<reference evidence="1 2" key="1">
    <citation type="submission" date="2024-03" db="EMBL/GenBank/DDBJ databases">
        <authorList>
            <person name="Gkanogiannis A."/>
            <person name="Becerra Lopez-Lavalle L."/>
        </authorList>
    </citation>
    <scope>NUCLEOTIDE SEQUENCE [LARGE SCALE GENOMIC DNA]</scope>
</reference>